<reference evidence="2" key="1">
    <citation type="submission" date="2017-08" db="EMBL/GenBank/DDBJ databases">
        <authorList>
            <person name="Polle J.E."/>
            <person name="Barry K."/>
            <person name="Cushman J."/>
            <person name="Schmutz J."/>
            <person name="Tran D."/>
            <person name="Hathwaick L.T."/>
            <person name="Yim W.C."/>
            <person name="Jenkins J."/>
            <person name="Mckie-Krisberg Z.M."/>
            <person name="Prochnik S."/>
            <person name="Lindquist E."/>
            <person name="Dockter R.B."/>
            <person name="Adam C."/>
            <person name="Molina H."/>
            <person name="Bunkerborg J."/>
            <person name="Jin E."/>
            <person name="Buchheim M."/>
            <person name="Magnuson J."/>
        </authorList>
    </citation>
    <scope>NUCLEOTIDE SEQUENCE</scope>
    <source>
        <strain evidence="2">CCAP 19/18</strain>
    </source>
</reference>
<gene>
    <name evidence="2" type="ORF">DUNSADRAFT_8954</name>
</gene>
<dbReference type="EMBL" id="MU069759">
    <property type="protein sequence ID" value="KAF5834399.1"/>
    <property type="molecule type" value="Genomic_DNA"/>
</dbReference>
<comment type="caution">
    <text evidence="2">The sequence shown here is derived from an EMBL/GenBank/DDBJ whole genome shotgun (WGS) entry which is preliminary data.</text>
</comment>
<feature type="compositionally biased region" description="Low complexity" evidence="1">
    <location>
        <begin position="61"/>
        <end position="73"/>
    </location>
</feature>
<keyword evidence="3" id="KW-1185">Reference proteome</keyword>
<sequence length="206" mass="22673">MKRTRRSSGRRQAAKDEDKRDKKRQAWAGDQEGPRESGAEHSSASEGADLGEWIRPALGGLQQQEQQQQLLLQHEQEQQEQEQQEQQEQEQQQHGRPGLAPNPRGVQLAPQRRASLSRRIPVTVPVAESGQPQQGHEPEPLQGTALPQASIQPSTSTFQYASEPIPPMQIHIKWASATGKTKITELPLKMVGACGHGLASLQVSGV</sequence>
<feature type="compositionally biased region" description="Polar residues" evidence="1">
    <location>
        <begin position="145"/>
        <end position="160"/>
    </location>
</feature>
<evidence type="ECO:0008006" key="4">
    <source>
        <dbReference type="Google" id="ProtNLM"/>
    </source>
</evidence>
<feature type="region of interest" description="Disordered" evidence="1">
    <location>
        <begin position="1"/>
        <end position="161"/>
    </location>
</feature>
<evidence type="ECO:0000313" key="3">
    <source>
        <dbReference type="Proteomes" id="UP000815325"/>
    </source>
</evidence>
<accession>A0ABQ7GIM8</accession>
<dbReference type="Proteomes" id="UP000815325">
    <property type="component" value="Unassembled WGS sequence"/>
</dbReference>
<proteinExistence type="predicted"/>
<feature type="compositionally biased region" description="Acidic residues" evidence="1">
    <location>
        <begin position="78"/>
        <end position="88"/>
    </location>
</feature>
<name>A0ABQ7GIM8_DUNSA</name>
<evidence type="ECO:0000313" key="2">
    <source>
        <dbReference type="EMBL" id="KAF5834399.1"/>
    </source>
</evidence>
<protein>
    <recommendedName>
        <fullName evidence="4">Encoded protein</fullName>
    </recommendedName>
</protein>
<evidence type="ECO:0000256" key="1">
    <source>
        <dbReference type="SAM" id="MobiDB-lite"/>
    </source>
</evidence>
<organism evidence="2 3">
    <name type="scientific">Dunaliella salina</name>
    <name type="common">Green alga</name>
    <name type="synonym">Protococcus salinus</name>
    <dbReference type="NCBI Taxonomy" id="3046"/>
    <lineage>
        <taxon>Eukaryota</taxon>
        <taxon>Viridiplantae</taxon>
        <taxon>Chlorophyta</taxon>
        <taxon>core chlorophytes</taxon>
        <taxon>Chlorophyceae</taxon>
        <taxon>CS clade</taxon>
        <taxon>Chlamydomonadales</taxon>
        <taxon>Dunaliellaceae</taxon>
        <taxon>Dunaliella</taxon>
    </lineage>
</organism>